<keyword evidence="3" id="KW-1185">Reference proteome</keyword>
<name>A0ABY2S058_9PSEU</name>
<dbReference type="RefSeq" id="WP_137096155.1">
    <property type="nucleotide sequence ID" value="NZ_SWMS01000014.1"/>
</dbReference>
<reference evidence="2 3" key="1">
    <citation type="journal article" date="2015" name="Antonie Van Leeuwenhoek">
        <title>Prauserella endophytica sp. nov., an endophytic actinobacterium isolated from Tamarix taklamakanensis.</title>
        <authorList>
            <person name="Liu J.M."/>
            <person name="Habden X."/>
            <person name="Guo L."/>
            <person name="Tuo L."/>
            <person name="Jiang Z.K."/>
            <person name="Liu S.W."/>
            <person name="Liu X.F."/>
            <person name="Chen L."/>
            <person name="Li R.F."/>
            <person name="Zhang Y.Q."/>
            <person name="Sun C.H."/>
        </authorList>
    </citation>
    <scope>NUCLEOTIDE SEQUENCE [LARGE SCALE GENOMIC DNA]</scope>
    <source>
        <strain evidence="2 3">CGMCC 4.7182</strain>
    </source>
</reference>
<evidence type="ECO:0000313" key="3">
    <source>
        <dbReference type="Proteomes" id="UP000309992"/>
    </source>
</evidence>
<dbReference type="EMBL" id="SWMS01000014">
    <property type="protein sequence ID" value="TKG67023.1"/>
    <property type="molecule type" value="Genomic_DNA"/>
</dbReference>
<feature type="region of interest" description="Disordered" evidence="1">
    <location>
        <begin position="41"/>
        <end position="62"/>
    </location>
</feature>
<evidence type="ECO:0000313" key="2">
    <source>
        <dbReference type="EMBL" id="TKG67023.1"/>
    </source>
</evidence>
<proteinExistence type="predicted"/>
<accession>A0ABY2S058</accession>
<comment type="caution">
    <text evidence="2">The sequence shown here is derived from an EMBL/GenBank/DDBJ whole genome shotgun (WGS) entry which is preliminary data.</text>
</comment>
<dbReference type="Proteomes" id="UP000309992">
    <property type="component" value="Unassembled WGS sequence"/>
</dbReference>
<feature type="compositionally biased region" description="Basic and acidic residues" evidence="1">
    <location>
        <begin position="47"/>
        <end position="62"/>
    </location>
</feature>
<protein>
    <submittedName>
        <fullName evidence="2">Uncharacterized protein</fullName>
    </submittedName>
</protein>
<gene>
    <name evidence="2" type="ORF">FCN18_24260</name>
</gene>
<organism evidence="2 3">
    <name type="scientific">Prauserella endophytica</name>
    <dbReference type="NCBI Taxonomy" id="1592324"/>
    <lineage>
        <taxon>Bacteria</taxon>
        <taxon>Bacillati</taxon>
        <taxon>Actinomycetota</taxon>
        <taxon>Actinomycetes</taxon>
        <taxon>Pseudonocardiales</taxon>
        <taxon>Pseudonocardiaceae</taxon>
        <taxon>Prauserella</taxon>
        <taxon>Prauserella coralliicola group</taxon>
    </lineage>
</organism>
<evidence type="ECO:0000256" key="1">
    <source>
        <dbReference type="SAM" id="MobiDB-lite"/>
    </source>
</evidence>
<sequence length="62" mass="6978">MNLFFRLVGWALRRIEAMHEGGQCKAISAWSDGVITECQLTSGHSGPHKDDRKHVLNPGRDF</sequence>